<organism evidence="1">
    <name type="scientific">freshwater metagenome</name>
    <dbReference type="NCBI Taxonomy" id="449393"/>
    <lineage>
        <taxon>unclassified sequences</taxon>
        <taxon>metagenomes</taxon>
        <taxon>ecological metagenomes</taxon>
    </lineage>
</organism>
<dbReference type="AlphaFoldDB" id="A0A6J6KFB7"/>
<proteinExistence type="predicted"/>
<sequence length="163" mass="17605">MPLVTCGACFLPFTRAGWTVTVTEQVPIFFFVETLEPDFAQILEDFDAVATETFTVAFLGTVIESIFATDFAEYFLFFFTFADLTVATLSATLAVEVDALGVVLVCGAARGVSDEVEDDVELVPKLVVAVTAKLYAVPLVKPVTVHEVVELEQVNPPGFDVAV</sequence>
<gene>
    <name evidence="1" type="ORF">UFOPK2171_00520</name>
</gene>
<protein>
    <submittedName>
        <fullName evidence="1">Unannotated protein</fullName>
    </submittedName>
</protein>
<name>A0A6J6KFB7_9ZZZZ</name>
<dbReference type="EMBL" id="CAEZWD010000049">
    <property type="protein sequence ID" value="CAB4648450.1"/>
    <property type="molecule type" value="Genomic_DNA"/>
</dbReference>
<reference evidence="1" key="1">
    <citation type="submission" date="2020-05" db="EMBL/GenBank/DDBJ databases">
        <authorList>
            <person name="Chiriac C."/>
            <person name="Salcher M."/>
            <person name="Ghai R."/>
            <person name="Kavagutti S V."/>
        </authorList>
    </citation>
    <scope>NUCLEOTIDE SEQUENCE</scope>
</reference>
<accession>A0A6J6KFB7</accession>
<evidence type="ECO:0000313" key="1">
    <source>
        <dbReference type="EMBL" id="CAB4648450.1"/>
    </source>
</evidence>